<dbReference type="RefSeq" id="WP_083039845.1">
    <property type="nucleotide sequence ID" value="NZ_BLKY01000001.1"/>
</dbReference>
<dbReference type="Proteomes" id="UP000465305">
    <property type="component" value="Unassembled WGS sequence"/>
</dbReference>
<protein>
    <submittedName>
        <fullName evidence="1">Uncharacterized protein</fullName>
    </submittedName>
</protein>
<proteinExistence type="predicted"/>
<dbReference type="EMBL" id="BLKY01000001">
    <property type="protein sequence ID" value="GFG83407.1"/>
    <property type="molecule type" value="Genomic_DNA"/>
</dbReference>
<reference evidence="1 2" key="1">
    <citation type="journal article" date="2019" name="Emerg. Microbes Infect.">
        <title>Comprehensive subspecies identification of 175 nontuberculous mycobacteria species based on 7547 genomic profiles.</title>
        <authorList>
            <person name="Matsumoto Y."/>
            <person name="Kinjo T."/>
            <person name="Motooka D."/>
            <person name="Nabeya D."/>
            <person name="Jung N."/>
            <person name="Uechi K."/>
            <person name="Horii T."/>
            <person name="Iida T."/>
            <person name="Fujita J."/>
            <person name="Nakamura S."/>
        </authorList>
    </citation>
    <scope>NUCLEOTIDE SEQUENCE [LARGE SCALE GENOMIC DNA]</scope>
    <source>
        <strain evidence="1 2">JCM 30723</strain>
    </source>
</reference>
<evidence type="ECO:0000313" key="2">
    <source>
        <dbReference type="Proteomes" id="UP000465305"/>
    </source>
</evidence>
<gene>
    <name evidence="1" type="ORF">MALGJ_00830</name>
</gene>
<organism evidence="1 2">
    <name type="scientific">Mycolicibacter algericus</name>
    <name type="common">Mycobacterium algericum</name>
    <dbReference type="NCBI Taxonomy" id="1288388"/>
    <lineage>
        <taxon>Bacteria</taxon>
        <taxon>Bacillati</taxon>
        <taxon>Actinomycetota</taxon>
        <taxon>Actinomycetes</taxon>
        <taxon>Mycobacteriales</taxon>
        <taxon>Mycobacteriaceae</taxon>
        <taxon>Mycolicibacter</taxon>
    </lineage>
</organism>
<sequence length="180" mass="20658">MDDPLPHLADNLNLPNSLLLPVAFGLSIYSGLRMLAEQFAPVAKALGPLGRRWTALREQRVARAANVAELTERVATLTAELAEEKRDNAWLRKLRNDDAYTIDLQRQVRELAAIARRRADRMEMIDAYVLADTEWHRRADLAWKAGADPERIEATVPEHVPFLEFERRWRAARTKPDEPR</sequence>
<accession>A0A7I9Y4A2</accession>
<comment type="caution">
    <text evidence="1">The sequence shown here is derived from an EMBL/GenBank/DDBJ whole genome shotgun (WGS) entry which is preliminary data.</text>
</comment>
<name>A0A7I9Y4A2_MYCAL</name>
<dbReference type="AlphaFoldDB" id="A0A7I9Y4A2"/>
<evidence type="ECO:0000313" key="1">
    <source>
        <dbReference type="EMBL" id="GFG83407.1"/>
    </source>
</evidence>